<accession>A0A9N9B4X1</accession>
<keyword evidence="3" id="KW-1185">Reference proteome</keyword>
<dbReference type="OrthoDB" id="10657619at2759"/>
<proteinExistence type="predicted"/>
<name>A0A9N9B4X1_9GLOM</name>
<feature type="compositionally biased region" description="Polar residues" evidence="1">
    <location>
        <begin position="1"/>
        <end position="26"/>
    </location>
</feature>
<dbReference type="EMBL" id="CAJVPJ010000774">
    <property type="protein sequence ID" value="CAG8555685.1"/>
    <property type="molecule type" value="Genomic_DNA"/>
</dbReference>
<dbReference type="AlphaFoldDB" id="A0A9N9B4X1"/>
<evidence type="ECO:0000256" key="1">
    <source>
        <dbReference type="SAM" id="MobiDB-lite"/>
    </source>
</evidence>
<comment type="caution">
    <text evidence="2">The sequence shown here is derived from an EMBL/GenBank/DDBJ whole genome shotgun (WGS) entry which is preliminary data.</text>
</comment>
<protein>
    <submittedName>
        <fullName evidence="2">11034_t:CDS:1</fullName>
    </submittedName>
</protein>
<feature type="region of interest" description="Disordered" evidence="1">
    <location>
        <begin position="1"/>
        <end position="120"/>
    </location>
</feature>
<feature type="compositionally biased region" description="Polar residues" evidence="1">
    <location>
        <begin position="65"/>
        <end position="79"/>
    </location>
</feature>
<reference evidence="2" key="1">
    <citation type="submission" date="2021-06" db="EMBL/GenBank/DDBJ databases">
        <authorList>
            <person name="Kallberg Y."/>
            <person name="Tangrot J."/>
            <person name="Rosling A."/>
        </authorList>
    </citation>
    <scope>NUCLEOTIDE SEQUENCE</scope>
    <source>
        <strain evidence="2">IA702</strain>
    </source>
</reference>
<evidence type="ECO:0000313" key="2">
    <source>
        <dbReference type="EMBL" id="CAG8555685.1"/>
    </source>
</evidence>
<gene>
    <name evidence="2" type="ORF">POCULU_LOCUS5251</name>
</gene>
<evidence type="ECO:0000313" key="3">
    <source>
        <dbReference type="Proteomes" id="UP000789572"/>
    </source>
</evidence>
<dbReference type="Proteomes" id="UP000789572">
    <property type="component" value="Unassembled WGS sequence"/>
</dbReference>
<feature type="compositionally biased region" description="Basic and acidic residues" evidence="1">
    <location>
        <begin position="27"/>
        <end position="40"/>
    </location>
</feature>
<feature type="compositionally biased region" description="Polar residues" evidence="1">
    <location>
        <begin position="111"/>
        <end position="120"/>
    </location>
</feature>
<sequence>MDSWTTLPSTTSRPLKTTRPSRTVLSSEKKNKNCGKREKYSTSNNRQRKKTLPPSYDSDPHDTGSSHTVQPFSRSSQKRAASLFVGLPEEKSTTISRKRPKGMKTLPFHTTEPTQSMCSGSTSGIIATEDDTNYSRLWNDTPWSTNYPFMGIPGSGINFGKSFAGITSSHENSNLPSIDNLERVSSTEVAEWDICIDNAEDDNIQSTEREDEEVEKILEGHIQDFLKKYGEAERREALIEEKDTVAADKAELEIYVGMIQDYMKRRGGNSVFYIGENYYKEVETYPQMLNRLDSIGGERILEVLGLKLEIAGLRAFHFELANMYGKLMKKIAKKEKSFQVKLDI</sequence>
<organism evidence="2 3">
    <name type="scientific">Paraglomus occultum</name>
    <dbReference type="NCBI Taxonomy" id="144539"/>
    <lineage>
        <taxon>Eukaryota</taxon>
        <taxon>Fungi</taxon>
        <taxon>Fungi incertae sedis</taxon>
        <taxon>Mucoromycota</taxon>
        <taxon>Glomeromycotina</taxon>
        <taxon>Glomeromycetes</taxon>
        <taxon>Paraglomerales</taxon>
        <taxon>Paraglomeraceae</taxon>
        <taxon>Paraglomus</taxon>
    </lineage>
</organism>